<dbReference type="PATRIC" id="fig|1230458.4.peg.3335"/>
<dbReference type="Gene3D" id="3.40.250.10">
    <property type="entry name" value="Rhodanese-like domain"/>
    <property type="match status" value="1"/>
</dbReference>
<protein>
    <recommendedName>
        <fullName evidence="2">Rhodanese domain-containing protein</fullName>
    </recommendedName>
</protein>
<gene>
    <name evidence="3" type="ORF">C484_16444</name>
</gene>
<comment type="caution">
    <text evidence="3">The sequence shown here is derived from an EMBL/GenBank/DDBJ whole genome shotgun (WGS) entry which is preliminary data.</text>
</comment>
<dbReference type="PROSITE" id="PS51257">
    <property type="entry name" value="PROKAR_LIPOPROTEIN"/>
    <property type="match status" value="1"/>
</dbReference>
<dbReference type="Proteomes" id="UP000011648">
    <property type="component" value="Unassembled WGS sequence"/>
</dbReference>
<proteinExistence type="predicted"/>
<feature type="region of interest" description="Disordered" evidence="1">
    <location>
        <begin position="33"/>
        <end position="63"/>
    </location>
</feature>
<evidence type="ECO:0000259" key="2">
    <source>
        <dbReference type="PROSITE" id="PS50206"/>
    </source>
</evidence>
<dbReference type="RefSeq" id="WP_006826939.1">
    <property type="nucleotide sequence ID" value="NZ_AOIL01000052.1"/>
</dbReference>
<dbReference type="EMBL" id="AOIL01000052">
    <property type="protein sequence ID" value="ELY88018.1"/>
    <property type="molecule type" value="Genomic_DNA"/>
</dbReference>
<dbReference type="Pfam" id="PF00581">
    <property type="entry name" value="Rhodanese"/>
    <property type="match status" value="1"/>
</dbReference>
<dbReference type="SUPFAM" id="SSF52821">
    <property type="entry name" value="Rhodanese/Cell cycle control phosphatase"/>
    <property type="match status" value="1"/>
</dbReference>
<feature type="domain" description="Rhodanese" evidence="2">
    <location>
        <begin position="90"/>
        <end position="182"/>
    </location>
</feature>
<evidence type="ECO:0000313" key="4">
    <source>
        <dbReference type="Proteomes" id="UP000011648"/>
    </source>
</evidence>
<dbReference type="PROSITE" id="PS50206">
    <property type="entry name" value="RHODANESE_3"/>
    <property type="match status" value="1"/>
</dbReference>
<dbReference type="STRING" id="1230458.C484_16444"/>
<reference evidence="3 4" key="1">
    <citation type="journal article" date="2014" name="PLoS Genet.">
        <title>Phylogenetically driven sequencing of extremely halophilic archaea reveals strategies for static and dynamic osmo-response.</title>
        <authorList>
            <person name="Becker E.A."/>
            <person name="Seitzer P.M."/>
            <person name="Tritt A."/>
            <person name="Larsen D."/>
            <person name="Krusor M."/>
            <person name="Yao A.I."/>
            <person name="Wu D."/>
            <person name="Madern D."/>
            <person name="Eisen J.A."/>
            <person name="Darling A.E."/>
            <person name="Facciotti M.T."/>
        </authorList>
    </citation>
    <scope>NUCLEOTIDE SEQUENCE [LARGE SCALE GENOMIC DNA]</scope>
    <source>
        <strain evidence="3 4">DSM 12281</strain>
    </source>
</reference>
<keyword evidence="4" id="KW-1185">Reference proteome</keyword>
<dbReference type="InterPro" id="IPR001763">
    <property type="entry name" value="Rhodanese-like_dom"/>
</dbReference>
<dbReference type="OrthoDB" id="252224at2157"/>
<evidence type="ECO:0000313" key="3">
    <source>
        <dbReference type="EMBL" id="ELY88018.1"/>
    </source>
</evidence>
<dbReference type="CDD" id="cd00158">
    <property type="entry name" value="RHOD"/>
    <property type="match status" value="1"/>
</dbReference>
<dbReference type="InterPro" id="IPR036873">
    <property type="entry name" value="Rhodanese-like_dom_sf"/>
</dbReference>
<name>L9ZSA8_9EURY</name>
<sequence length="268" mass="28755">MDRRQFLVVGSTAAVMGVGGCLDNSGVNGLGNTGGNGNVTVDADDSGGYGPEPETEPEERSIDTGAYQTQTFDGVEVPLASIDDVFYWYQRQEARIADARGSDQYQSERVAGAVLSSAPPYTPDNDPIADWSESDRIVTYCGCPHHLSGLRAAALIDDGYEEVYALDEGFSEWTDRGYPLAGSDVDDEQTTYHIEGQSTADAGEMVMLEQVNADRLEAAPIGDDGSYSLQLHYSGALDTQFSVKAPDYTVEGTLEELTNNVVSADFEA</sequence>
<dbReference type="AlphaFoldDB" id="L9ZSA8"/>
<organism evidence="3 4">
    <name type="scientific">Natrialba taiwanensis DSM 12281</name>
    <dbReference type="NCBI Taxonomy" id="1230458"/>
    <lineage>
        <taxon>Archaea</taxon>
        <taxon>Methanobacteriati</taxon>
        <taxon>Methanobacteriota</taxon>
        <taxon>Stenosarchaea group</taxon>
        <taxon>Halobacteria</taxon>
        <taxon>Halobacteriales</taxon>
        <taxon>Natrialbaceae</taxon>
        <taxon>Natrialba</taxon>
    </lineage>
</organism>
<accession>L9ZSA8</accession>
<evidence type="ECO:0000256" key="1">
    <source>
        <dbReference type="SAM" id="MobiDB-lite"/>
    </source>
</evidence>